<dbReference type="PANTHER" id="PTHR11941:SF54">
    <property type="entry name" value="ENOYL-COA HYDRATASE, MITOCHONDRIAL"/>
    <property type="match status" value="1"/>
</dbReference>
<dbReference type="PANTHER" id="PTHR11941">
    <property type="entry name" value="ENOYL-COA HYDRATASE-RELATED"/>
    <property type="match status" value="1"/>
</dbReference>
<dbReference type="SUPFAM" id="SSF52096">
    <property type="entry name" value="ClpP/crotonase"/>
    <property type="match status" value="1"/>
</dbReference>
<comment type="caution">
    <text evidence="3">The sequence shown here is derived from an EMBL/GenBank/DDBJ whole genome shotgun (WGS) entry which is preliminary data.</text>
</comment>
<dbReference type="NCBIfam" id="NF004796">
    <property type="entry name" value="PRK06144.1"/>
    <property type="match status" value="1"/>
</dbReference>
<dbReference type="EMBL" id="LWDL01000024">
    <property type="protein sequence ID" value="OQW50789.1"/>
    <property type="molecule type" value="Genomic_DNA"/>
</dbReference>
<evidence type="ECO:0000313" key="4">
    <source>
        <dbReference type="Proteomes" id="UP000192872"/>
    </source>
</evidence>
<dbReference type="InterPro" id="IPR001753">
    <property type="entry name" value="Enoyl-CoA_hydra/iso"/>
</dbReference>
<dbReference type="CDD" id="cd06558">
    <property type="entry name" value="crotonase-like"/>
    <property type="match status" value="1"/>
</dbReference>
<dbReference type="GO" id="GO:0016829">
    <property type="term" value="F:lyase activity"/>
    <property type="evidence" value="ECO:0007669"/>
    <property type="project" value="UniProtKB-KW"/>
</dbReference>
<comment type="similarity">
    <text evidence="1">Belongs to the enoyl-CoA hydratase/isomerase family.</text>
</comment>
<dbReference type="Gene3D" id="3.90.226.10">
    <property type="entry name" value="2-enoyl-CoA Hydratase, Chain A, domain 1"/>
    <property type="match status" value="1"/>
</dbReference>
<dbReference type="AlphaFoldDB" id="A0A1W9HTJ8"/>
<proteinExistence type="inferred from homology"/>
<accession>A0A1W9HTJ8</accession>
<dbReference type="Gene3D" id="1.10.12.10">
    <property type="entry name" value="Lyase 2-enoyl-coa Hydratase, Chain A, domain 2"/>
    <property type="match status" value="1"/>
</dbReference>
<dbReference type="GO" id="GO:0006635">
    <property type="term" value="P:fatty acid beta-oxidation"/>
    <property type="evidence" value="ECO:0007669"/>
    <property type="project" value="TreeGrafter"/>
</dbReference>
<protein>
    <submittedName>
        <fullName evidence="3">Enoyl-CoA hydratase</fullName>
    </submittedName>
</protein>
<evidence type="ECO:0000256" key="1">
    <source>
        <dbReference type="ARBA" id="ARBA00005254"/>
    </source>
</evidence>
<organism evidence="3 4">
    <name type="scientific">Candidatus Raskinella chloraquaticus</name>
    <dbReference type="NCBI Taxonomy" id="1951219"/>
    <lineage>
        <taxon>Bacteria</taxon>
        <taxon>Pseudomonadati</taxon>
        <taxon>Pseudomonadota</taxon>
        <taxon>Alphaproteobacteria</taxon>
        <taxon>Hyphomicrobiales</taxon>
        <taxon>Phreatobacteraceae</taxon>
        <taxon>Candidatus Raskinella</taxon>
    </lineage>
</organism>
<evidence type="ECO:0000256" key="2">
    <source>
        <dbReference type="ARBA" id="ARBA00023239"/>
    </source>
</evidence>
<gene>
    <name evidence="3" type="ORF">A4S15_13400</name>
</gene>
<reference evidence="3 4" key="1">
    <citation type="journal article" date="2017" name="Water Res.">
        <title>Comammox in drinking water systems.</title>
        <authorList>
            <person name="Wang Y."/>
            <person name="Ma L."/>
            <person name="Mao Y."/>
            <person name="Jiang X."/>
            <person name="Xia Y."/>
            <person name="Yu K."/>
            <person name="Li B."/>
            <person name="Zhang T."/>
        </authorList>
    </citation>
    <scope>NUCLEOTIDE SEQUENCE [LARGE SCALE GENOMIC DNA]</scope>
    <source>
        <strain evidence="3">SG_bin8</strain>
    </source>
</reference>
<name>A0A1W9HTJ8_9HYPH</name>
<keyword evidence="2" id="KW-0456">Lyase</keyword>
<dbReference type="Pfam" id="PF00378">
    <property type="entry name" value="ECH_1"/>
    <property type="match status" value="1"/>
</dbReference>
<evidence type="ECO:0000313" key="3">
    <source>
        <dbReference type="EMBL" id="OQW50789.1"/>
    </source>
</evidence>
<dbReference type="InterPro" id="IPR029045">
    <property type="entry name" value="ClpP/crotonase-like_dom_sf"/>
</dbReference>
<sequence>MRQGGGERAVSGHILFSIEGAVATITINRPQARNAFTLDMYRELKQRVDMASADHQLRALILTGAGNEAFAAGTDIGEFRSFASPDDAVAYEDFIDEVLGSIERCRLPTIAVIAGACTGGGAAIAARCDMRIAGDNLRFGFPIARTLGNCLSAENLGQLAGLVGPQRVIDMIFTARLIEAAEALSIGLVSEVIAKEDLARRGMALATRIAGHAPLTLYATKEGLRRVRVGEGVSDRDLVRLCYGSGDFREGMDAFLTKRAAHWQGR</sequence>
<dbReference type="STRING" id="1827387.A4S15_13400"/>
<dbReference type="InterPro" id="IPR014748">
    <property type="entry name" value="Enoyl-CoA_hydra_C"/>
</dbReference>
<dbReference type="Proteomes" id="UP000192872">
    <property type="component" value="Unassembled WGS sequence"/>
</dbReference>